<feature type="signal peptide" evidence="1">
    <location>
        <begin position="1"/>
        <end position="18"/>
    </location>
</feature>
<protein>
    <recommendedName>
        <fullName evidence="4">4Fe-4S ferredoxin-type domain-containing protein</fullName>
    </recommendedName>
</protein>
<feature type="chain" id="PRO_5019209808" description="4Fe-4S ferredoxin-type domain-containing protein" evidence="1">
    <location>
        <begin position="19"/>
        <end position="188"/>
    </location>
</feature>
<dbReference type="Proteomes" id="UP000284706">
    <property type="component" value="Unassembled WGS sequence"/>
</dbReference>
<dbReference type="InParanoid" id="A0A409VP11"/>
<gene>
    <name evidence="2" type="ORF">CVT26_005839</name>
</gene>
<evidence type="ECO:0000313" key="3">
    <source>
        <dbReference type="Proteomes" id="UP000284706"/>
    </source>
</evidence>
<reference evidence="2 3" key="1">
    <citation type="journal article" date="2018" name="Evol. Lett.">
        <title>Horizontal gene cluster transfer increased hallucinogenic mushroom diversity.</title>
        <authorList>
            <person name="Reynolds H.T."/>
            <person name="Vijayakumar V."/>
            <person name="Gluck-Thaler E."/>
            <person name="Korotkin H.B."/>
            <person name="Matheny P.B."/>
            <person name="Slot J.C."/>
        </authorList>
    </citation>
    <scope>NUCLEOTIDE SEQUENCE [LARGE SCALE GENOMIC DNA]</scope>
    <source>
        <strain evidence="2 3">SRW20</strain>
    </source>
</reference>
<keyword evidence="3" id="KW-1185">Reference proteome</keyword>
<keyword evidence="1" id="KW-0732">Signal</keyword>
<name>A0A409VP11_9AGAR</name>
<evidence type="ECO:0000256" key="1">
    <source>
        <dbReference type="SAM" id="SignalP"/>
    </source>
</evidence>
<evidence type="ECO:0008006" key="4">
    <source>
        <dbReference type="Google" id="ProtNLM"/>
    </source>
</evidence>
<accession>A0A409VP11</accession>
<dbReference type="EMBL" id="NHYE01005605">
    <property type="protein sequence ID" value="PPQ67959.1"/>
    <property type="molecule type" value="Genomic_DNA"/>
</dbReference>
<comment type="caution">
    <text evidence="2">The sequence shown here is derived from an EMBL/GenBank/DDBJ whole genome shotgun (WGS) entry which is preliminary data.</text>
</comment>
<dbReference type="OrthoDB" id="3048367at2759"/>
<proteinExistence type="predicted"/>
<organism evidence="2 3">
    <name type="scientific">Gymnopilus dilepis</name>
    <dbReference type="NCBI Taxonomy" id="231916"/>
    <lineage>
        <taxon>Eukaryota</taxon>
        <taxon>Fungi</taxon>
        <taxon>Dikarya</taxon>
        <taxon>Basidiomycota</taxon>
        <taxon>Agaricomycotina</taxon>
        <taxon>Agaricomycetes</taxon>
        <taxon>Agaricomycetidae</taxon>
        <taxon>Agaricales</taxon>
        <taxon>Agaricineae</taxon>
        <taxon>Hymenogastraceae</taxon>
        <taxon>Gymnopilus</taxon>
    </lineage>
</organism>
<sequence>MKAVIYFILALSFVLTKSQTQSAVCDICILDEPSCPVGEVSSGGPGCWGCCRPVCRTVCVDPLSDIAIRPPCDPVEIQKPSSTSNPPHEVCWHLLLKGANAVPQIVSPVPCQIPCSPIKPACTAGEVSLGEASCWGCCRPICRTICENLLSDIIINQGCLPGETQSPSPESDPPVLVCWQCCLTYEHT</sequence>
<evidence type="ECO:0000313" key="2">
    <source>
        <dbReference type="EMBL" id="PPQ67959.1"/>
    </source>
</evidence>
<dbReference type="AlphaFoldDB" id="A0A409VP11"/>